<dbReference type="PANTHER" id="PTHR22726:SF1">
    <property type="entry name" value="METALLOENDOPEPTIDASE OMA1, MITOCHONDRIAL"/>
    <property type="match status" value="1"/>
</dbReference>
<evidence type="ECO:0000256" key="1">
    <source>
        <dbReference type="ARBA" id="ARBA00001947"/>
    </source>
</evidence>
<keyword evidence="2" id="KW-0645">Protease</keyword>
<keyword evidence="5" id="KW-0862">Zinc</keyword>
<accession>A0ABU9C8X8</accession>
<feature type="region of interest" description="Disordered" evidence="7">
    <location>
        <begin position="494"/>
        <end position="516"/>
    </location>
</feature>
<gene>
    <name evidence="10" type="ORF">AACH00_10155</name>
</gene>
<keyword evidence="3" id="KW-0479">Metal-binding</keyword>
<dbReference type="InterPro" id="IPR051156">
    <property type="entry name" value="Mito/Outer_Membr_Metalloprot"/>
</dbReference>
<dbReference type="RefSeq" id="WP_341399007.1">
    <property type="nucleotide sequence ID" value="NZ_JBBUTI010000006.1"/>
</dbReference>
<evidence type="ECO:0000256" key="2">
    <source>
        <dbReference type="ARBA" id="ARBA00022670"/>
    </source>
</evidence>
<feature type="compositionally biased region" description="Low complexity" evidence="7">
    <location>
        <begin position="45"/>
        <end position="59"/>
    </location>
</feature>
<evidence type="ECO:0000256" key="7">
    <source>
        <dbReference type="SAM" id="MobiDB-lite"/>
    </source>
</evidence>
<feature type="region of interest" description="Disordered" evidence="7">
    <location>
        <begin position="35"/>
        <end position="71"/>
    </location>
</feature>
<sequence>MTTALQRLAGLSLLGLSAVSLLSACNASMPLASPLRPAGAPETVASTTAPNSPEAAASAAPPPTDAETERRADLQRLQGMAWGLADIPVAQAFLDEQMRKVQAAGPQPPVFAKVVIRPKLSYNAATTASGLIAVDLGWLKSIDSEAELTALLAHEYGHLVREHLVTKNRIGTAAHYATLAANYWAAKYKVNNTWTMTIMDAGWSEILLPNWSRDQEYEADAFALQTTHAMGFGYVSGVKAFLDRIESVERSAKRKEPPPPANAPAAKEGTGVDNHPPIAERINRTRQLALTLPRQRPVTGQADRWKAVLNNPEFKSAESEYLLAITYFEGTETDARQAAARLTQELNRRPAPPRTAMGLAAAADINNDPARKVSLLKAATSAPDASFRTYRMLAHVQRKPLGLLADSADTLQAGLARFDTPAELLPDAIEDQREGSDMIDTLPRNQVTMGQSLFQVKNSATVVQMNLKCMLQPAFAEMCAWAAKNVQQRQEELARRKSRDAAMAKSVEKRLDKMFK</sequence>
<comment type="cofactor">
    <cofactor evidence="1">
        <name>Zn(2+)</name>
        <dbReference type="ChEBI" id="CHEBI:29105"/>
    </cofactor>
</comment>
<dbReference type="Pfam" id="PF01435">
    <property type="entry name" value="Peptidase_M48"/>
    <property type="match status" value="1"/>
</dbReference>
<dbReference type="EC" id="3.4.24.-" evidence="10"/>
<feature type="chain" id="PRO_5046276842" evidence="8">
    <location>
        <begin position="24"/>
        <end position="516"/>
    </location>
</feature>
<keyword evidence="11" id="KW-1185">Reference proteome</keyword>
<keyword evidence="4 10" id="KW-0378">Hydrolase</keyword>
<feature type="region of interest" description="Disordered" evidence="7">
    <location>
        <begin position="249"/>
        <end position="277"/>
    </location>
</feature>
<evidence type="ECO:0000256" key="4">
    <source>
        <dbReference type="ARBA" id="ARBA00022801"/>
    </source>
</evidence>
<feature type="domain" description="Peptidase M48" evidence="9">
    <location>
        <begin position="95"/>
        <end position="287"/>
    </location>
</feature>
<evidence type="ECO:0000256" key="8">
    <source>
        <dbReference type="SAM" id="SignalP"/>
    </source>
</evidence>
<protein>
    <submittedName>
        <fullName evidence="10">M48 family metalloprotease</fullName>
        <ecNumber evidence="10">3.4.24.-</ecNumber>
    </submittedName>
</protein>
<keyword evidence="8" id="KW-0732">Signal</keyword>
<evidence type="ECO:0000256" key="6">
    <source>
        <dbReference type="ARBA" id="ARBA00023049"/>
    </source>
</evidence>
<comment type="caution">
    <text evidence="10">The sequence shown here is derived from an EMBL/GenBank/DDBJ whole genome shotgun (WGS) entry which is preliminary data.</text>
</comment>
<evidence type="ECO:0000256" key="5">
    <source>
        <dbReference type="ARBA" id="ARBA00022833"/>
    </source>
</evidence>
<dbReference type="Proteomes" id="UP001379945">
    <property type="component" value="Unassembled WGS sequence"/>
</dbReference>
<keyword evidence="6 10" id="KW-0482">Metalloprotease</keyword>
<dbReference type="PROSITE" id="PS51257">
    <property type="entry name" value="PROKAR_LIPOPROTEIN"/>
    <property type="match status" value="1"/>
</dbReference>
<evidence type="ECO:0000313" key="10">
    <source>
        <dbReference type="EMBL" id="MEK8046710.1"/>
    </source>
</evidence>
<proteinExistence type="predicted"/>
<dbReference type="Gene3D" id="3.30.2010.10">
    <property type="entry name" value="Metalloproteases ('zincins'), catalytic domain"/>
    <property type="match status" value="1"/>
</dbReference>
<reference evidence="10 11" key="1">
    <citation type="submission" date="2024-04" db="EMBL/GenBank/DDBJ databases">
        <title>Novel species of the genus Ideonella isolated from streams.</title>
        <authorList>
            <person name="Lu H."/>
        </authorList>
    </citation>
    <scope>NUCLEOTIDE SEQUENCE [LARGE SCALE GENOMIC DNA]</scope>
    <source>
        <strain evidence="10 11">LYT19W</strain>
    </source>
</reference>
<dbReference type="PANTHER" id="PTHR22726">
    <property type="entry name" value="METALLOENDOPEPTIDASE OMA1"/>
    <property type="match status" value="1"/>
</dbReference>
<evidence type="ECO:0000259" key="9">
    <source>
        <dbReference type="Pfam" id="PF01435"/>
    </source>
</evidence>
<name>A0ABU9C8X8_9BURK</name>
<feature type="signal peptide" evidence="8">
    <location>
        <begin position="1"/>
        <end position="23"/>
    </location>
</feature>
<organism evidence="10 11">
    <name type="scientific">Ideonella margarita</name>
    <dbReference type="NCBI Taxonomy" id="2984191"/>
    <lineage>
        <taxon>Bacteria</taxon>
        <taxon>Pseudomonadati</taxon>
        <taxon>Pseudomonadota</taxon>
        <taxon>Betaproteobacteria</taxon>
        <taxon>Burkholderiales</taxon>
        <taxon>Sphaerotilaceae</taxon>
        <taxon>Ideonella</taxon>
    </lineage>
</organism>
<evidence type="ECO:0000256" key="3">
    <source>
        <dbReference type="ARBA" id="ARBA00022723"/>
    </source>
</evidence>
<dbReference type="EMBL" id="JBBUTI010000006">
    <property type="protein sequence ID" value="MEK8046710.1"/>
    <property type="molecule type" value="Genomic_DNA"/>
</dbReference>
<dbReference type="InterPro" id="IPR001915">
    <property type="entry name" value="Peptidase_M48"/>
</dbReference>
<evidence type="ECO:0000313" key="11">
    <source>
        <dbReference type="Proteomes" id="UP001379945"/>
    </source>
</evidence>
<dbReference type="GO" id="GO:0008237">
    <property type="term" value="F:metallopeptidase activity"/>
    <property type="evidence" value="ECO:0007669"/>
    <property type="project" value="UniProtKB-KW"/>
</dbReference>